<dbReference type="Proteomes" id="UP000509346">
    <property type="component" value="Chromosome"/>
</dbReference>
<sequence>MTHSQEPLTAFDDVETDQPNSPSESTSNEEPSHNLRETDTEDTDFSNPESYPDSSVDSLSSSEITINLCAPDGTVSPTFLTVAGSGGMGAGKSVEAPGTVVGTLEACIGLPVLVTGGGMSTPMGSGAILGCLLGVTRSGDGVRVELKEVYQQQGTSRREKRTLRLGAYEVSLPESTADCREALRALVAWERDEVDYLNPVERQKHEIVDERLKTFEKLSPADKLETPEYASRLEVVSEPFDTHAVIPRGTLSNRTVEVLAVTVNNPNGGYYQLGIERGKSTMGTNEIPTCYLSTSAQSPPTPNTAFTRDAKFSSTELEVTPIEHPPDPEVIPPDKEILNSPLPEPRLRTSVDELDGVGEKTAMKLHRTTDNRVSAESLAYTMFGNSDIHNATLSEIKAVLKSLPRKEQVYEQLKKYTPER</sequence>
<dbReference type="EMBL" id="CP058909">
    <property type="protein sequence ID" value="QLH82334.1"/>
    <property type="molecule type" value="Genomic_DNA"/>
</dbReference>
<reference evidence="2 3" key="1">
    <citation type="submission" date="2020-07" db="EMBL/GenBank/DDBJ databases">
        <title>Halosimplex litoreum sp. nov. and Halosimplex rubrum sp. nov., isolated from different salt environments.</title>
        <authorList>
            <person name="Cui H."/>
        </authorList>
    </citation>
    <scope>NUCLEOTIDE SEQUENCE [LARGE SCALE GENOMIC DNA]</scope>
    <source>
        <strain evidence="2 3">R2</strain>
    </source>
</reference>
<name>A0A7D5TUG9_9EURY</name>
<feature type="region of interest" description="Disordered" evidence="1">
    <location>
        <begin position="1"/>
        <end position="58"/>
    </location>
</feature>
<protein>
    <submittedName>
        <fullName evidence="2">Uncharacterized protein</fullName>
    </submittedName>
</protein>
<feature type="compositionally biased region" description="Low complexity" evidence="1">
    <location>
        <begin position="19"/>
        <end position="29"/>
    </location>
</feature>
<accession>A0A7D5TUG9</accession>
<organism evidence="2 3">
    <name type="scientific">Halosimplex pelagicum</name>
    <dbReference type="NCBI Taxonomy" id="869886"/>
    <lineage>
        <taxon>Archaea</taxon>
        <taxon>Methanobacteriati</taxon>
        <taxon>Methanobacteriota</taxon>
        <taxon>Stenosarchaea group</taxon>
        <taxon>Halobacteria</taxon>
        <taxon>Halobacteriales</taxon>
        <taxon>Haloarculaceae</taxon>
        <taxon>Halosimplex</taxon>
    </lineage>
</organism>
<dbReference type="RefSeq" id="WP_179922802.1">
    <property type="nucleotide sequence ID" value="NZ_CP058909.1"/>
</dbReference>
<dbReference type="OrthoDB" id="382655at2157"/>
<keyword evidence="3" id="KW-1185">Reference proteome</keyword>
<evidence type="ECO:0000256" key="1">
    <source>
        <dbReference type="SAM" id="MobiDB-lite"/>
    </source>
</evidence>
<dbReference type="AlphaFoldDB" id="A0A7D5TUG9"/>
<gene>
    <name evidence="2" type="ORF">HZS54_12230</name>
</gene>
<dbReference type="GeneID" id="56083369"/>
<evidence type="ECO:0000313" key="3">
    <source>
        <dbReference type="Proteomes" id="UP000509346"/>
    </source>
</evidence>
<proteinExistence type="predicted"/>
<dbReference type="KEGG" id="hpel:HZS54_12230"/>
<evidence type="ECO:0000313" key="2">
    <source>
        <dbReference type="EMBL" id="QLH82334.1"/>
    </source>
</evidence>